<feature type="chain" id="PRO_5043411406" evidence="3">
    <location>
        <begin position="23"/>
        <end position="202"/>
    </location>
</feature>
<feature type="coiled-coil region" evidence="1">
    <location>
        <begin position="95"/>
        <end position="139"/>
    </location>
</feature>
<evidence type="ECO:0000256" key="1">
    <source>
        <dbReference type="SAM" id="Coils"/>
    </source>
</evidence>
<accession>A0A6C0Y5D2</accession>
<protein>
    <submittedName>
        <fullName evidence="4">Uncharacterized protein</fullName>
    </submittedName>
</protein>
<feature type="region of interest" description="Disordered" evidence="2">
    <location>
        <begin position="181"/>
        <end position="202"/>
    </location>
</feature>
<proteinExistence type="predicted"/>
<dbReference type="RefSeq" id="WP_163146337.1">
    <property type="nucleotide sequence ID" value="NZ_CP041291.1"/>
</dbReference>
<keyword evidence="1" id="KW-0175">Coiled coil</keyword>
<dbReference type="Proteomes" id="UP000503440">
    <property type="component" value="Chromosome"/>
</dbReference>
<dbReference type="PROSITE" id="PS51257">
    <property type="entry name" value="PROKAR_LIPOPROTEIN"/>
    <property type="match status" value="1"/>
</dbReference>
<evidence type="ECO:0000256" key="2">
    <source>
        <dbReference type="SAM" id="MobiDB-lite"/>
    </source>
</evidence>
<sequence>MKRAFSHFLLPFGLLTSALLLVGCDQPSAPVSEADPDTEITSQQQSPAPQADLKSGNMFYIVRDVADMQLKAGEYVEQLRQTQTELQQAVNSQDHQQLQTAASKLQQQLQGFNSALNSLNLKSQEIDNIRQNILQANEQVLASPFLNGQIDLSKVDFAKIQQQMGTVQSEMVKLASILLQSENSENTESANTDTENQAATES</sequence>
<gene>
    <name evidence="4" type="ORF">FSC09_14145</name>
</gene>
<evidence type="ECO:0000313" key="4">
    <source>
        <dbReference type="EMBL" id="QIC71451.1"/>
    </source>
</evidence>
<dbReference type="AlphaFoldDB" id="A0A6C0Y5D2"/>
<dbReference type="EMBL" id="CP044455">
    <property type="protein sequence ID" value="QIC71451.1"/>
    <property type="molecule type" value="Genomic_DNA"/>
</dbReference>
<keyword evidence="3" id="KW-0732">Signal</keyword>
<feature type="signal peptide" evidence="3">
    <location>
        <begin position="1"/>
        <end position="22"/>
    </location>
</feature>
<evidence type="ECO:0000256" key="3">
    <source>
        <dbReference type="SAM" id="SignalP"/>
    </source>
</evidence>
<reference evidence="4 5" key="1">
    <citation type="submission" date="2019-09" db="EMBL/GenBank/DDBJ databases">
        <title>Non-baumannii Acinetobacter spp. carrying blaNDM-1 isolated in China.</title>
        <authorList>
            <person name="Cui C."/>
            <person name="Chen C."/>
            <person name="Sun J."/>
            <person name="Liu Y."/>
        </authorList>
    </citation>
    <scope>NUCLEOTIDE SEQUENCE [LARGE SCALE GENOMIC DNA]</scope>
    <source>
        <strain evidence="4 5">B18</strain>
    </source>
</reference>
<organism evidence="4 5">
    <name type="scientific">Acinetobacter indicus</name>
    <dbReference type="NCBI Taxonomy" id="756892"/>
    <lineage>
        <taxon>Bacteria</taxon>
        <taxon>Pseudomonadati</taxon>
        <taxon>Pseudomonadota</taxon>
        <taxon>Gammaproteobacteria</taxon>
        <taxon>Moraxellales</taxon>
        <taxon>Moraxellaceae</taxon>
        <taxon>Acinetobacter</taxon>
    </lineage>
</organism>
<feature type="compositionally biased region" description="Polar residues" evidence="2">
    <location>
        <begin position="39"/>
        <end position="48"/>
    </location>
</feature>
<feature type="region of interest" description="Disordered" evidence="2">
    <location>
        <begin position="30"/>
        <end position="52"/>
    </location>
</feature>
<name>A0A6C0Y5D2_9GAMM</name>
<evidence type="ECO:0000313" key="5">
    <source>
        <dbReference type="Proteomes" id="UP000503440"/>
    </source>
</evidence>